<accession>A0A9P1KFM5</accession>
<protein>
    <submittedName>
        <fullName evidence="1">Uncharacterized protein</fullName>
    </submittedName>
</protein>
<dbReference type="AlphaFoldDB" id="A0A9P1KFM5"/>
<keyword evidence="2" id="KW-1185">Reference proteome</keyword>
<dbReference type="Proteomes" id="UP000032946">
    <property type="component" value="Chromosome"/>
</dbReference>
<sequence length="40" mass="4306">MLVIARNNHMAVPYLCTNTTAVHKAVSMAATLLAFAFSLL</sequence>
<proteinExistence type="predicted"/>
<name>A0A9P1KFM5_9CYAN</name>
<dbReference type="EMBL" id="FO818640">
    <property type="protein sequence ID" value="CDM95366.1"/>
    <property type="molecule type" value="Genomic_DNA"/>
</dbReference>
<gene>
    <name evidence="1" type="ORF">ARTHRO_30634</name>
</gene>
<evidence type="ECO:0000313" key="2">
    <source>
        <dbReference type="Proteomes" id="UP000032946"/>
    </source>
</evidence>
<reference evidence="1 2" key="1">
    <citation type="submission" date="2014-02" db="EMBL/GenBank/DDBJ databases">
        <authorList>
            <person name="Genoscope - CEA"/>
        </authorList>
    </citation>
    <scope>NUCLEOTIDE SEQUENCE [LARGE SCALE GENOMIC DNA]</scope>
    <source>
        <strain evidence="1 2">PCC 8005</strain>
    </source>
</reference>
<evidence type="ECO:0000313" key="1">
    <source>
        <dbReference type="EMBL" id="CDM95366.1"/>
    </source>
</evidence>
<organism evidence="1 2">
    <name type="scientific">Limnospira indica PCC 8005</name>
    <dbReference type="NCBI Taxonomy" id="376219"/>
    <lineage>
        <taxon>Bacteria</taxon>
        <taxon>Bacillati</taxon>
        <taxon>Cyanobacteriota</taxon>
        <taxon>Cyanophyceae</taxon>
        <taxon>Oscillatoriophycideae</taxon>
        <taxon>Oscillatoriales</taxon>
        <taxon>Sirenicapillariaceae</taxon>
        <taxon>Limnospira</taxon>
    </lineage>
</organism>